<dbReference type="OrthoDB" id="435520at2759"/>
<protein>
    <submittedName>
        <fullName evidence="3">Alpha/beta-hydrolase</fullName>
    </submittedName>
</protein>
<dbReference type="GO" id="GO:0016787">
    <property type="term" value="F:hydrolase activity"/>
    <property type="evidence" value="ECO:0007669"/>
    <property type="project" value="UniProtKB-KW"/>
</dbReference>
<name>A0A8H4ACE5_GIGMA</name>
<dbReference type="Pfam" id="PF00561">
    <property type="entry name" value="Abhydrolase_1"/>
    <property type="match status" value="1"/>
</dbReference>
<comment type="caution">
    <text evidence="3">The sequence shown here is derived from an EMBL/GenBank/DDBJ whole genome shotgun (WGS) entry which is preliminary data.</text>
</comment>
<dbReference type="InterPro" id="IPR050471">
    <property type="entry name" value="AB_hydrolase"/>
</dbReference>
<dbReference type="PANTHER" id="PTHR43433:SF10">
    <property type="entry name" value="AB HYDROLASE-1 DOMAIN-CONTAINING PROTEIN"/>
    <property type="match status" value="1"/>
</dbReference>
<dbReference type="EMBL" id="WTPW01000802">
    <property type="protein sequence ID" value="KAF0478504.1"/>
    <property type="molecule type" value="Genomic_DNA"/>
</dbReference>
<proteinExistence type="predicted"/>
<feature type="compositionally biased region" description="Low complexity" evidence="1">
    <location>
        <begin position="137"/>
        <end position="185"/>
    </location>
</feature>
<evidence type="ECO:0000313" key="3">
    <source>
        <dbReference type="EMBL" id="KAF0478504.1"/>
    </source>
</evidence>
<feature type="domain" description="AB hydrolase-1" evidence="2">
    <location>
        <begin position="235"/>
        <end position="475"/>
    </location>
</feature>
<dbReference type="InterPro" id="IPR000073">
    <property type="entry name" value="AB_hydrolase_1"/>
</dbReference>
<evidence type="ECO:0000313" key="4">
    <source>
        <dbReference type="Proteomes" id="UP000439903"/>
    </source>
</evidence>
<feature type="compositionally biased region" description="Low complexity" evidence="1">
    <location>
        <begin position="71"/>
        <end position="86"/>
    </location>
</feature>
<organism evidence="3 4">
    <name type="scientific">Gigaspora margarita</name>
    <dbReference type="NCBI Taxonomy" id="4874"/>
    <lineage>
        <taxon>Eukaryota</taxon>
        <taxon>Fungi</taxon>
        <taxon>Fungi incertae sedis</taxon>
        <taxon>Mucoromycota</taxon>
        <taxon>Glomeromycotina</taxon>
        <taxon>Glomeromycetes</taxon>
        <taxon>Diversisporales</taxon>
        <taxon>Gigasporaceae</taxon>
        <taxon>Gigaspora</taxon>
    </lineage>
</organism>
<feature type="region of interest" description="Disordered" evidence="1">
    <location>
        <begin position="131"/>
        <end position="185"/>
    </location>
</feature>
<feature type="region of interest" description="Disordered" evidence="1">
    <location>
        <begin position="1"/>
        <end position="115"/>
    </location>
</feature>
<dbReference type="Proteomes" id="UP000439903">
    <property type="component" value="Unassembled WGS sequence"/>
</dbReference>
<dbReference type="SUPFAM" id="SSF53474">
    <property type="entry name" value="alpha/beta-Hydrolases"/>
    <property type="match status" value="1"/>
</dbReference>
<sequence>MDVYPESTPSSPTSTTSSATTASSGLSNKFSTLSISSTKSAPTTSLKQKVSTSKKRFSLSTRKKTDTSKLSVSPSEQQQPSQRPISLSASKANKPQKESTTIKRPASTTALRSNSVRVSATSLFSKKKLPLITDDSPPCTTPTLTITTDMVSEPSSSCESSPQASSKATSPTIRSSSTTSLSSDQTVDENHLDITAFLAAPRLTQRVRLSSGRVVSFSEVGDRSGFPVFVFLGMGCVRYFIAFFDDLATSYGLRLICPDRPGIGLSDDVKSDDQEVLKWPDVISELCDILDIPKFFIMAHSAGAPYALACAMKMPHKLQGTIYLVCPWVSTTVANNFKWLRFVPTPVMKFTNSAGISIQQIMHGRQPYSTKPSSHRTSGALAAQMSSFEKKQQLGLAILKASFAENLSGANNDLIMCFERRRTFGFSYTDVDHPVHVFHGTKDDRIPVSAVKWMEDNMPDCRLTLIEGGKHSLFLRAEVVDTIFKSIAAQLHVKDKCRLCMIPTRCWLMDEVENERRERELQIQRKVEASFAKLSRSQSIQTGTGTGTGDQNNAINNQRSSADRVPQTNDKLLSIYTYF</sequence>
<dbReference type="PANTHER" id="PTHR43433">
    <property type="entry name" value="HYDROLASE, ALPHA/BETA FOLD FAMILY PROTEIN"/>
    <property type="match status" value="1"/>
</dbReference>
<keyword evidence="4" id="KW-1185">Reference proteome</keyword>
<feature type="region of interest" description="Disordered" evidence="1">
    <location>
        <begin position="536"/>
        <end position="566"/>
    </location>
</feature>
<evidence type="ECO:0000256" key="1">
    <source>
        <dbReference type="SAM" id="MobiDB-lite"/>
    </source>
</evidence>
<feature type="compositionally biased region" description="Polar residues" evidence="1">
    <location>
        <begin position="106"/>
        <end position="115"/>
    </location>
</feature>
<feature type="compositionally biased region" description="Polar residues" evidence="1">
    <location>
        <begin position="25"/>
        <end position="51"/>
    </location>
</feature>
<accession>A0A8H4ACE5</accession>
<keyword evidence="3" id="KW-0378">Hydrolase</keyword>
<reference evidence="3 4" key="1">
    <citation type="journal article" date="2019" name="Environ. Microbiol.">
        <title>At the nexus of three kingdoms: the genome of the mycorrhizal fungus Gigaspora margarita provides insights into plant, endobacterial and fungal interactions.</title>
        <authorList>
            <person name="Venice F."/>
            <person name="Ghignone S."/>
            <person name="Salvioli di Fossalunga A."/>
            <person name="Amselem J."/>
            <person name="Novero M."/>
            <person name="Xianan X."/>
            <person name="Sedzielewska Toro K."/>
            <person name="Morin E."/>
            <person name="Lipzen A."/>
            <person name="Grigoriev I.V."/>
            <person name="Henrissat B."/>
            <person name="Martin F.M."/>
            <person name="Bonfante P."/>
        </authorList>
    </citation>
    <scope>NUCLEOTIDE SEQUENCE [LARGE SCALE GENOMIC DNA]</scope>
    <source>
        <strain evidence="3 4">BEG34</strain>
    </source>
</reference>
<dbReference type="InterPro" id="IPR029058">
    <property type="entry name" value="AB_hydrolase_fold"/>
</dbReference>
<feature type="compositionally biased region" description="Polar residues" evidence="1">
    <location>
        <begin position="550"/>
        <end position="566"/>
    </location>
</feature>
<dbReference type="AlphaFoldDB" id="A0A8H4ACE5"/>
<dbReference type="Gene3D" id="3.40.50.1820">
    <property type="entry name" value="alpha/beta hydrolase"/>
    <property type="match status" value="1"/>
</dbReference>
<gene>
    <name evidence="3" type="ORF">F8M41_024040</name>
</gene>
<evidence type="ECO:0000259" key="2">
    <source>
        <dbReference type="Pfam" id="PF00561"/>
    </source>
</evidence>
<feature type="compositionally biased region" description="Low complexity" evidence="1">
    <location>
        <begin position="7"/>
        <end position="24"/>
    </location>
</feature>